<dbReference type="InterPro" id="IPR021136">
    <property type="entry name" value="Flagellar_hook_control-like_C"/>
</dbReference>
<evidence type="ECO:0000256" key="1">
    <source>
        <dbReference type="SAM" id="MobiDB-lite"/>
    </source>
</evidence>
<feature type="compositionally biased region" description="Low complexity" evidence="1">
    <location>
        <begin position="341"/>
        <end position="355"/>
    </location>
</feature>
<organism evidence="3 4">
    <name type="scientific">Geoanaerobacter pelophilus</name>
    <dbReference type="NCBI Taxonomy" id="60036"/>
    <lineage>
        <taxon>Bacteria</taxon>
        <taxon>Pseudomonadati</taxon>
        <taxon>Thermodesulfobacteriota</taxon>
        <taxon>Desulfuromonadia</taxon>
        <taxon>Geobacterales</taxon>
        <taxon>Geobacteraceae</taxon>
        <taxon>Geoanaerobacter</taxon>
    </lineage>
</organism>
<feature type="compositionally biased region" description="Low complexity" evidence="1">
    <location>
        <begin position="278"/>
        <end position="287"/>
    </location>
</feature>
<feature type="domain" description="Flagellar hook-length control protein-like C-terminal" evidence="2">
    <location>
        <begin position="579"/>
        <end position="654"/>
    </location>
</feature>
<evidence type="ECO:0000313" key="3">
    <source>
        <dbReference type="EMBL" id="MBT0662882.1"/>
    </source>
</evidence>
<name>A0AAW4KY96_9BACT</name>
<dbReference type="InterPro" id="IPR038610">
    <property type="entry name" value="FliK-like_C_sf"/>
</dbReference>
<feature type="compositionally biased region" description="Polar residues" evidence="1">
    <location>
        <begin position="288"/>
        <end position="301"/>
    </location>
</feature>
<keyword evidence="3" id="KW-0969">Cilium</keyword>
<reference evidence="3 4" key="1">
    <citation type="submission" date="2021-05" db="EMBL/GenBank/DDBJ databases">
        <title>The draft genome of Geobacter pelophilus DSM 12255.</title>
        <authorList>
            <person name="Xu Z."/>
            <person name="Masuda Y."/>
            <person name="Itoh H."/>
            <person name="Senoo K."/>
        </authorList>
    </citation>
    <scope>NUCLEOTIDE SEQUENCE [LARGE SCALE GENOMIC DNA]</scope>
    <source>
        <strain evidence="3 4">DSM 12255</strain>
    </source>
</reference>
<dbReference type="Gene3D" id="3.30.750.140">
    <property type="match status" value="1"/>
</dbReference>
<proteinExistence type="predicted"/>
<dbReference type="RefSeq" id="WP_214169674.1">
    <property type="nucleotide sequence ID" value="NZ_JAHCVJ010000001.1"/>
</dbReference>
<comment type="caution">
    <text evidence="3">The sequence shown here is derived from an EMBL/GenBank/DDBJ whole genome shotgun (WGS) entry which is preliminary data.</text>
</comment>
<protein>
    <submittedName>
        <fullName evidence="3">Flagellar hook-length control protein FliK</fullName>
    </submittedName>
</protein>
<gene>
    <name evidence="3" type="ORF">KI809_01110</name>
</gene>
<feature type="region of interest" description="Disordered" evidence="1">
    <location>
        <begin position="376"/>
        <end position="443"/>
    </location>
</feature>
<feature type="compositionally biased region" description="Low complexity" evidence="1">
    <location>
        <begin position="212"/>
        <end position="223"/>
    </location>
</feature>
<evidence type="ECO:0000313" key="4">
    <source>
        <dbReference type="Proteomes" id="UP000811899"/>
    </source>
</evidence>
<keyword evidence="3" id="KW-0282">Flagellum</keyword>
<accession>A0AAW4KY96</accession>
<feature type="region of interest" description="Disordered" evidence="1">
    <location>
        <begin position="212"/>
        <end position="355"/>
    </location>
</feature>
<dbReference type="Pfam" id="PF02120">
    <property type="entry name" value="Flg_hook"/>
    <property type="match status" value="1"/>
</dbReference>
<sequence>MEISRESLSAILTAIKNGTASMIEASGSPSKSLQIAPGAEVSGEVLLKQPNGRFLVRVNGEVLDMALPGETKTGVTLKMTYIGDQPRLTFAISAQTVKGSEVNISTTSRWLGSVAAGPSGTSSADSNQHLQSVRLFDTLPADNGAIALKLKETVRRSGLFYESHLQRWSDGSYPLEELLQEPQGRLSTLAQATPERPAEAPVKQNILTAEVSLPSSGNSSPGPTVKAETTPPDQRPAISEKLPKQITPQPETAHAPKEPAKATSNTALPEAAARKSSDSAPSLPDSANRSLLSPLATTTQGEKPFRPLPVTQPEPTGDRLLPDNSSDFLAPLPRQRLEAEPVPQGTPPATAQPPQKLDLEIAGQISKEAVVLEKEPAATVEKQSVARPIADDGATSGKSSGENSSLPGKIVTDPTQTAIQPAKTNLLPDAGTAPNSAPSLPKDAITASSDLKIAIDPDITNPADPAALNQEQAVKSLPQPADAPATKPLITKHNTEQLPGRQLPLISPEISKPESIMNQARDAAAQPAKLPTQFEPPDSQTLPVIRQQLEMLNSGQFVWQGEAWQGQQMKWTIRGDEHQRKAPSARSWDTELRLELPGLGTIAAAITVTGKQVRLSVSAVEADSAEMMEKHRQRLIDGMESGGLSLVGMKVKHEPAP</sequence>
<evidence type="ECO:0000259" key="2">
    <source>
        <dbReference type="Pfam" id="PF02120"/>
    </source>
</evidence>
<feature type="compositionally biased region" description="Polar residues" evidence="1">
    <location>
        <begin position="413"/>
        <end position="423"/>
    </location>
</feature>
<feature type="region of interest" description="Disordered" evidence="1">
    <location>
        <begin position="472"/>
        <end position="497"/>
    </location>
</feature>
<dbReference type="AlphaFoldDB" id="A0AAW4KY96"/>
<keyword evidence="3" id="KW-0966">Cell projection</keyword>
<feature type="compositionally biased region" description="Polar residues" evidence="1">
    <location>
        <begin position="396"/>
        <end position="406"/>
    </location>
</feature>
<dbReference type="Proteomes" id="UP000811899">
    <property type="component" value="Unassembled WGS sequence"/>
</dbReference>
<dbReference type="EMBL" id="JAHCVJ010000001">
    <property type="protein sequence ID" value="MBT0662882.1"/>
    <property type="molecule type" value="Genomic_DNA"/>
</dbReference>
<keyword evidence="4" id="KW-1185">Reference proteome</keyword>